<dbReference type="EMBL" id="JAVHJO010000011">
    <property type="protein sequence ID" value="KAK6533731.1"/>
    <property type="molecule type" value="Genomic_DNA"/>
</dbReference>
<feature type="region of interest" description="Disordered" evidence="1">
    <location>
        <begin position="32"/>
        <end position="52"/>
    </location>
</feature>
<dbReference type="Pfam" id="PF19834">
    <property type="entry name" value="DUF6314"/>
    <property type="match status" value="1"/>
</dbReference>
<protein>
    <recommendedName>
        <fullName evidence="2">DUF6314 domain-containing protein</fullName>
    </recommendedName>
</protein>
<evidence type="ECO:0000313" key="3">
    <source>
        <dbReference type="EMBL" id="KAK6533731.1"/>
    </source>
</evidence>
<reference evidence="3 4" key="1">
    <citation type="submission" date="2019-10" db="EMBL/GenBank/DDBJ databases">
        <authorList>
            <person name="Palmer J.M."/>
        </authorList>
    </citation>
    <scope>NUCLEOTIDE SEQUENCE [LARGE SCALE GENOMIC DNA]</scope>
    <source>
        <strain evidence="3 4">TWF694</strain>
    </source>
</reference>
<feature type="domain" description="DUF6314" evidence="2">
    <location>
        <begin position="11"/>
        <end position="192"/>
    </location>
</feature>
<keyword evidence="4" id="KW-1185">Reference proteome</keyword>
<dbReference type="AlphaFoldDB" id="A0AAV9X2N8"/>
<evidence type="ECO:0000313" key="4">
    <source>
        <dbReference type="Proteomes" id="UP001365542"/>
    </source>
</evidence>
<dbReference type="Proteomes" id="UP001365542">
    <property type="component" value="Unassembled WGS sequence"/>
</dbReference>
<proteinExistence type="predicted"/>
<comment type="caution">
    <text evidence="3">The sequence shown here is derived from an EMBL/GenBank/DDBJ whole genome shotgun (WGS) entry which is preliminary data.</text>
</comment>
<organism evidence="3 4">
    <name type="scientific">Orbilia ellipsospora</name>
    <dbReference type="NCBI Taxonomy" id="2528407"/>
    <lineage>
        <taxon>Eukaryota</taxon>
        <taxon>Fungi</taxon>
        <taxon>Dikarya</taxon>
        <taxon>Ascomycota</taxon>
        <taxon>Pezizomycotina</taxon>
        <taxon>Orbiliomycetes</taxon>
        <taxon>Orbiliales</taxon>
        <taxon>Orbiliaceae</taxon>
        <taxon>Orbilia</taxon>
    </lineage>
</organism>
<gene>
    <name evidence="3" type="ORF">TWF694_002662</name>
</gene>
<sequence length="192" mass="21643">MTTPQTIFNALRGTWTLHRTLTSAIPSFPSGTFTGTATLTPHPPSTSHPPTSLLYSESGELKTDTGLILRANKKYIYQYDEKKDKISAWFVKEPSSQTQNRNTDNTNPNEEAAVEQADYLFHELILAPDSTATKSTISDCRMTATGDHLCIKDNYAARYAFEFENGELKWWSLRYNVSGPSKDYISSTVFRR</sequence>
<accession>A0AAV9X2N8</accession>
<name>A0AAV9X2N8_9PEZI</name>
<evidence type="ECO:0000256" key="1">
    <source>
        <dbReference type="SAM" id="MobiDB-lite"/>
    </source>
</evidence>
<dbReference type="InterPro" id="IPR045632">
    <property type="entry name" value="DUF6314"/>
</dbReference>
<evidence type="ECO:0000259" key="2">
    <source>
        <dbReference type="Pfam" id="PF19834"/>
    </source>
</evidence>